<comment type="caution">
    <text evidence="2">The sequence shown here is derived from an EMBL/GenBank/DDBJ whole genome shotgun (WGS) entry which is preliminary data.</text>
</comment>
<dbReference type="EMBL" id="SRLO01004929">
    <property type="protein sequence ID" value="TNN30026.1"/>
    <property type="molecule type" value="Genomic_DNA"/>
</dbReference>
<keyword evidence="3" id="KW-1185">Reference proteome</keyword>
<organism evidence="2 3">
    <name type="scientific">Liparis tanakae</name>
    <name type="common">Tanaka's snailfish</name>
    <dbReference type="NCBI Taxonomy" id="230148"/>
    <lineage>
        <taxon>Eukaryota</taxon>
        <taxon>Metazoa</taxon>
        <taxon>Chordata</taxon>
        <taxon>Craniata</taxon>
        <taxon>Vertebrata</taxon>
        <taxon>Euteleostomi</taxon>
        <taxon>Actinopterygii</taxon>
        <taxon>Neopterygii</taxon>
        <taxon>Teleostei</taxon>
        <taxon>Neoteleostei</taxon>
        <taxon>Acanthomorphata</taxon>
        <taxon>Eupercaria</taxon>
        <taxon>Perciformes</taxon>
        <taxon>Cottioidei</taxon>
        <taxon>Cottales</taxon>
        <taxon>Liparidae</taxon>
        <taxon>Liparis</taxon>
    </lineage>
</organism>
<evidence type="ECO:0000313" key="2">
    <source>
        <dbReference type="EMBL" id="TNN30026.1"/>
    </source>
</evidence>
<accession>A0A4Z2EMB0</accession>
<name>A0A4Z2EMB0_9TELE</name>
<sequence>MVKIFGLGKDRRRAPAHEEQQEDHRSLTTSRPHDLQEVSCSHEEWTGRGKRNYPESRTFHKVLLILYDAEMSN</sequence>
<reference evidence="2 3" key="1">
    <citation type="submission" date="2019-03" db="EMBL/GenBank/DDBJ databases">
        <title>First draft genome of Liparis tanakae, snailfish: a comprehensive survey of snailfish specific genes.</title>
        <authorList>
            <person name="Kim W."/>
            <person name="Song I."/>
            <person name="Jeong J.-H."/>
            <person name="Kim D."/>
            <person name="Kim S."/>
            <person name="Ryu S."/>
            <person name="Song J.Y."/>
            <person name="Lee S.K."/>
        </authorList>
    </citation>
    <scope>NUCLEOTIDE SEQUENCE [LARGE SCALE GENOMIC DNA]</scope>
    <source>
        <tissue evidence="2">Muscle</tissue>
    </source>
</reference>
<gene>
    <name evidence="2" type="ORF">EYF80_059823</name>
</gene>
<feature type="compositionally biased region" description="Basic and acidic residues" evidence="1">
    <location>
        <begin position="13"/>
        <end position="52"/>
    </location>
</feature>
<evidence type="ECO:0000313" key="3">
    <source>
        <dbReference type="Proteomes" id="UP000314294"/>
    </source>
</evidence>
<dbReference type="AlphaFoldDB" id="A0A4Z2EMB0"/>
<dbReference type="Proteomes" id="UP000314294">
    <property type="component" value="Unassembled WGS sequence"/>
</dbReference>
<proteinExistence type="predicted"/>
<protein>
    <submittedName>
        <fullName evidence="2">Uncharacterized protein</fullName>
    </submittedName>
</protein>
<evidence type="ECO:0000256" key="1">
    <source>
        <dbReference type="SAM" id="MobiDB-lite"/>
    </source>
</evidence>
<feature type="region of interest" description="Disordered" evidence="1">
    <location>
        <begin position="1"/>
        <end position="52"/>
    </location>
</feature>